<dbReference type="PANTHER" id="PTHR45688:SF13">
    <property type="entry name" value="ALANINE--GLYOXYLATE AMINOTRANSFERASE 2-LIKE"/>
    <property type="match status" value="1"/>
</dbReference>
<proteinExistence type="inferred from homology"/>
<keyword evidence="5" id="KW-1185">Reference proteome</keyword>
<keyword evidence="2 3" id="KW-0663">Pyridoxal phosphate</keyword>
<protein>
    <submittedName>
        <fullName evidence="4">Uncharacterized protein</fullName>
    </submittedName>
</protein>
<comment type="similarity">
    <text evidence="1 3">Belongs to the class-III pyridoxal-phosphate-dependent aminotransferase family.</text>
</comment>
<sequence>MYDEKGNRYLDCINNVAHVGHCHKDVVKATSDQLGLLNTNNRFLHDTLVIAARKLVSTLPEPLSVCYFVNSGSEANDLALRIARAYTKNKDIICLDHAYHGHLTSLMEISPYKYQRGKFPKRKYVHVAPIPDGYRGVLRGENNSELGRMYADKVREVIESAVGEGRSVAAFIAESAPSCAGQVILPPDYLRNVYRYVREAGGVCIADEVQIGFGRTGKYWWGFQLQGEDVVPDIVCVGKSMGNGFPVAAVVTTKEIARSLAATGIEYFNTYGGNPASCAAALAVMEAVEKDNLRENAVKVGRYLLNSLKRLADKHTLIGDVRGVGLFIGIELVLDRETRTPATNQAQQIIARMKEDFILLSTDGPDRNVIKIKPPMTFNTENADTLVSHLDSSLGEIAAMASTQEFIENEPKLIKSEDLTSIKR</sequence>
<dbReference type="PIRSF" id="PIRSF000521">
    <property type="entry name" value="Transaminase_4ab_Lys_Orn"/>
    <property type="match status" value="1"/>
</dbReference>
<dbReference type="SUPFAM" id="SSF53383">
    <property type="entry name" value="PLP-dependent transferases"/>
    <property type="match status" value="1"/>
</dbReference>
<dbReference type="Proteomes" id="UP001558652">
    <property type="component" value="Unassembled WGS sequence"/>
</dbReference>
<evidence type="ECO:0000313" key="4">
    <source>
        <dbReference type="EMBL" id="KAL1139525.1"/>
    </source>
</evidence>
<comment type="caution">
    <text evidence="4">The sequence shown here is derived from an EMBL/GenBank/DDBJ whole genome shotgun (WGS) entry which is preliminary data.</text>
</comment>
<dbReference type="PROSITE" id="PS00600">
    <property type="entry name" value="AA_TRANSFER_CLASS_3"/>
    <property type="match status" value="1"/>
</dbReference>
<reference evidence="4 5" key="1">
    <citation type="submission" date="2024-07" db="EMBL/GenBank/DDBJ databases">
        <title>Chromosome-level genome assembly of the water stick insect Ranatra chinensis (Heteroptera: Nepidae).</title>
        <authorList>
            <person name="Liu X."/>
        </authorList>
    </citation>
    <scope>NUCLEOTIDE SEQUENCE [LARGE SCALE GENOMIC DNA]</scope>
    <source>
        <strain evidence="4">Cailab_2021Rc</strain>
        <tissue evidence="4">Muscle</tissue>
    </source>
</reference>
<dbReference type="CDD" id="cd00610">
    <property type="entry name" value="OAT_like"/>
    <property type="match status" value="1"/>
</dbReference>
<dbReference type="Pfam" id="PF00202">
    <property type="entry name" value="Aminotran_3"/>
    <property type="match status" value="1"/>
</dbReference>
<evidence type="ECO:0000313" key="5">
    <source>
        <dbReference type="Proteomes" id="UP001558652"/>
    </source>
</evidence>
<dbReference type="EMBL" id="JBFDAA010000002">
    <property type="protein sequence ID" value="KAL1139525.1"/>
    <property type="molecule type" value="Genomic_DNA"/>
</dbReference>
<dbReference type="AlphaFoldDB" id="A0ABD0YUI9"/>
<dbReference type="InterPro" id="IPR015422">
    <property type="entry name" value="PyrdxlP-dep_Trfase_small"/>
</dbReference>
<organism evidence="4 5">
    <name type="scientific">Ranatra chinensis</name>
    <dbReference type="NCBI Taxonomy" id="642074"/>
    <lineage>
        <taxon>Eukaryota</taxon>
        <taxon>Metazoa</taxon>
        <taxon>Ecdysozoa</taxon>
        <taxon>Arthropoda</taxon>
        <taxon>Hexapoda</taxon>
        <taxon>Insecta</taxon>
        <taxon>Pterygota</taxon>
        <taxon>Neoptera</taxon>
        <taxon>Paraneoptera</taxon>
        <taxon>Hemiptera</taxon>
        <taxon>Heteroptera</taxon>
        <taxon>Panheteroptera</taxon>
        <taxon>Nepomorpha</taxon>
        <taxon>Nepidae</taxon>
        <taxon>Ranatrinae</taxon>
        <taxon>Ranatra</taxon>
    </lineage>
</organism>
<accession>A0ABD0YUI9</accession>
<dbReference type="Gene3D" id="3.90.1150.10">
    <property type="entry name" value="Aspartate Aminotransferase, domain 1"/>
    <property type="match status" value="1"/>
</dbReference>
<dbReference type="InterPro" id="IPR049704">
    <property type="entry name" value="Aminotrans_3_PPA_site"/>
</dbReference>
<dbReference type="Gene3D" id="3.40.640.10">
    <property type="entry name" value="Type I PLP-dependent aspartate aminotransferase-like (Major domain)"/>
    <property type="match status" value="1"/>
</dbReference>
<gene>
    <name evidence="4" type="ORF">AAG570_006508</name>
</gene>
<evidence type="ECO:0000256" key="2">
    <source>
        <dbReference type="ARBA" id="ARBA00022898"/>
    </source>
</evidence>
<name>A0ABD0YUI9_9HEMI</name>
<dbReference type="InterPro" id="IPR015424">
    <property type="entry name" value="PyrdxlP-dep_Trfase"/>
</dbReference>
<evidence type="ECO:0000256" key="3">
    <source>
        <dbReference type="RuleBase" id="RU003560"/>
    </source>
</evidence>
<dbReference type="PANTHER" id="PTHR45688">
    <property type="match status" value="1"/>
</dbReference>
<evidence type="ECO:0000256" key="1">
    <source>
        <dbReference type="ARBA" id="ARBA00008954"/>
    </source>
</evidence>
<dbReference type="InterPro" id="IPR005814">
    <property type="entry name" value="Aminotrans_3"/>
</dbReference>
<dbReference type="InterPro" id="IPR015421">
    <property type="entry name" value="PyrdxlP-dep_Trfase_major"/>
</dbReference>